<evidence type="ECO:0000256" key="1">
    <source>
        <dbReference type="ARBA" id="ARBA00004141"/>
    </source>
</evidence>
<evidence type="ECO:0000256" key="2">
    <source>
        <dbReference type="ARBA" id="ARBA00022692"/>
    </source>
</evidence>
<feature type="transmembrane region" description="Helical" evidence="5">
    <location>
        <begin position="78"/>
        <end position="99"/>
    </location>
</feature>
<keyword evidence="8" id="KW-1185">Reference proteome</keyword>
<proteinExistence type="predicted"/>
<evidence type="ECO:0000313" key="8">
    <source>
        <dbReference type="Proteomes" id="UP001500968"/>
    </source>
</evidence>
<evidence type="ECO:0000313" key="7">
    <source>
        <dbReference type="EMBL" id="GAA4027242.1"/>
    </source>
</evidence>
<comment type="subcellular location">
    <subcellularLocation>
        <location evidence="1">Membrane</location>
        <topology evidence="1">Multi-pass membrane protein</topology>
    </subcellularLocation>
</comment>
<keyword evidence="4 5" id="KW-0472">Membrane</keyword>
<feature type="transmembrane region" description="Helical" evidence="5">
    <location>
        <begin position="50"/>
        <end position="71"/>
    </location>
</feature>
<feature type="domain" description="Methylamine utilisation protein MauE" evidence="6">
    <location>
        <begin position="9"/>
        <end position="135"/>
    </location>
</feature>
<dbReference type="EMBL" id="BAABCR010000013">
    <property type="protein sequence ID" value="GAA4027242.1"/>
    <property type="molecule type" value="Genomic_DNA"/>
</dbReference>
<evidence type="ECO:0000259" key="6">
    <source>
        <dbReference type="Pfam" id="PF07291"/>
    </source>
</evidence>
<keyword evidence="2 5" id="KW-0812">Transmembrane</keyword>
<evidence type="ECO:0000256" key="3">
    <source>
        <dbReference type="ARBA" id="ARBA00022989"/>
    </source>
</evidence>
<reference evidence="8" key="1">
    <citation type="journal article" date="2019" name="Int. J. Syst. Evol. Microbiol.">
        <title>The Global Catalogue of Microorganisms (GCM) 10K type strain sequencing project: providing services to taxonomists for standard genome sequencing and annotation.</title>
        <authorList>
            <consortium name="The Broad Institute Genomics Platform"/>
            <consortium name="The Broad Institute Genome Sequencing Center for Infectious Disease"/>
            <person name="Wu L."/>
            <person name="Ma J."/>
        </authorList>
    </citation>
    <scope>NUCLEOTIDE SEQUENCE [LARGE SCALE GENOMIC DNA]</scope>
    <source>
        <strain evidence="8">JCM 17064</strain>
    </source>
</reference>
<dbReference type="Proteomes" id="UP001500968">
    <property type="component" value="Unassembled WGS sequence"/>
</dbReference>
<dbReference type="InterPro" id="IPR009908">
    <property type="entry name" value="Methylamine_util_MauE"/>
</dbReference>
<dbReference type="Pfam" id="PF07291">
    <property type="entry name" value="MauE"/>
    <property type="match status" value="1"/>
</dbReference>
<feature type="transmembrane region" description="Helical" evidence="5">
    <location>
        <begin position="148"/>
        <end position="167"/>
    </location>
</feature>
<keyword evidence="3 5" id="KW-1133">Transmembrane helix</keyword>
<dbReference type="RefSeq" id="WP_324690461.1">
    <property type="nucleotide sequence ID" value="NZ_BAABCR010000013.1"/>
</dbReference>
<evidence type="ECO:0000256" key="4">
    <source>
        <dbReference type="ARBA" id="ARBA00023136"/>
    </source>
</evidence>
<gene>
    <name evidence="7" type="ORF">GCM10022386_08290</name>
</gene>
<accession>A0ABP7TJP7</accession>
<comment type="caution">
    <text evidence="7">The sequence shown here is derived from an EMBL/GenBank/DDBJ whole genome shotgun (WGS) entry which is preliminary data.</text>
</comment>
<name>A0ABP7TJP7_9FLAO</name>
<feature type="transmembrane region" description="Helical" evidence="5">
    <location>
        <begin position="119"/>
        <end position="136"/>
    </location>
</feature>
<evidence type="ECO:0000256" key="5">
    <source>
        <dbReference type="SAM" id="Phobius"/>
    </source>
</evidence>
<organism evidence="7 8">
    <name type="scientific">Flavobacterium cheonhonense</name>
    <dbReference type="NCBI Taxonomy" id="706185"/>
    <lineage>
        <taxon>Bacteria</taxon>
        <taxon>Pseudomonadati</taxon>
        <taxon>Bacteroidota</taxon>
        <taxon>Flavobacteriia</taxon>
        <taxon>Flavobacteriales</taxon>
        <taxon>Flavobacteriaceae</taxon>
        <taxon>Flavobacterium</taxon>
    </lineage>
</organism>
<protein>
    <recommendedName>
        <fullName evidence="6">Methylamine utilisation protein MauE domain-containing protein</fullName>
    </recommendedName>
</protein>
<sequence length="497" mass="57282">MKLAASFKSHFIYVVALLHIVLYLYAAVTKLLDFENFQVQLGQSPLLSAYASPVSYMVPIVELLISCLLLLPKYRYIGLYGSFSLMLMFSAYIFIMLHFSPFTPCSCGGILEEMNWEQHLIFNLIFVMLSLSALFLSKRNSPVKIRLATTATVALLSICTIIILYISSENTIHHRNNFIRRFPKHPTTDKIAIELPYASYFIAGYDNKHIYLGNKTAPLLVTIYDLKLKKIKEVRINMPRIDFKYKAPRLSVKPPYFYFTDGTVPCVFTGDTLTWKATLKSNTKDYFNAFVPTNKHSGIVRAVSSKTKQNVLGVLWFGEEKKLILNHNLLKKQVDGLFDTSGQLLFNEQTNQIIYTYFYRNQFLITNPKLTLIKTGKTIDTITKAQVKVAKIKSKNETVLAKQPLLVNRLMASYGNYLFVNSALMGKHEPKIMWDKASIIDVYNLKDNTYAFSFYIYNKQDTTMDEFIVINDYVVNLNGKHLTIERIKTDYYQPWQY</sequence>